<dbReference type="GO" id="GO:0005829">
    <property type="term" value="C:cytosol"/>
    <property type="evidence" value="ECO:0007669"/>
    <property type="project" value="TreeGrafter"/>
</dbReference>
<gene>
    <name evidence="5" type="ORF">B0I35DRAFT_347368</name>
</gene>
<keyword evidence="6" id="KW-1185">Reference proteome</keyword>
<dbReference type="AlphaFoldDB" id="A0A8K0T3C7"/>
<dbReference type="EMBL" id="JAGPNK010000002">
    <property type="protein sequence ID" value="KAH7325750.1"/>
    <property type="molecule type" value="Genomic_DNA"/>
</dbReference>
<dbReference type="GO" id="GO:0046872">
    <property type="term" value="F:metal ion binding"/>
    <property type="evidence" value="ECO:0007669"/>
    <property type="project" value="UniProtKB-KW"/>
</dbReference>
<dbReference type="GO" id="GO:0006146">
    <property type="term" value="P:adenine catabolic process"/>
    <property type="evidence" value="ECO:0007669"/>
    <property type="project" value="TreeGrafter"/>
</dbReference>
<feature type="domain" description="Adenosine deaminase" evidence="4">
    <location>
        <begin position="32"/>
        <end position="360"/>
    </location>
</feature>
<dbReference type="Pfam" id="PF00962">
    <property type="entry name" value="A_deaminase"/>
    <property type="match status" value="1"/>
</dbReference>
<keyword evidence="3" id="KW-0378">Hydrolase</keyword>
<evidence type="ECO:0000256" key="1">
    <source>
        <dbReference type="ARBA" id="ARBA00001947"/>
    </source>
</evidence>
<dbReference type="SUPFAM" id="SSF51556">
    <property type="entry name" value="Metallo-dependent hydrolases"/>
    <property type="match status" value="1"/>
</dbReference>
<name>A0A8K0T3C7_9HYPO</name>
<accession>A0A8K0T3C7</accession>
<evidence type="ECO:0000313" key="5">
    <source>
        <dbReference type="EMBL" id="KAH7325750.1"/>
    </source>
</evidence>
<dbReference type="InterPro" id="IPR032466">
    <property type="entry name" value="Metal_Hydrolase"/>
</dbReference>
<protein>
    <submittedName>
        <fullName evidence="5">Adenosine deaminase</fullName>
    </submittedName>
</protein>
<reference evidence="5" key="1">
    <citation type="journal article" date="2021" name="Nat. Commun.">
        <title>Genetic determinants of endophytism in the Arabidopsis root mycobiome.</title>
        <authorList>
            <person name="Mesny F."/>
            <person name="Miyauchi S."/>
            <person name="Thiergart T."/>
            <person name="Pickel B."/>
            <person name="Atanasova L."/>
            <person name="Karlsson M."/>
            <person name="Huettel B."/>
            <person name="Barry K.W."/>
            <person name="Haridas S."/>
            <person name="Chen C."/>
            <person name="Bauer D."/>
            <person name="Andreopoulos W."/>
            <person name="Pangilinan J."/>
            <person name="LaButti K."/>
            <person name="Riley R."/>
            <person name="Lipzen A."/>
            <person name="Clum A."/>
            <person name="Drula E."/>
            <person name="Henrissat B."/>
            <person name="Kohler A."/>
            <person name="Grigoriev I.V."/>
            <person name="Martin F.M."/>
            <person name="Hacquard S."/>
        </authorList>
    </citation>
    <scope>NUCLEOTIDE SEQUENCE</scope>
    <source>
        <strain evidence="5">MPI-CAGE-CH-0235</strain>
    </source>
</reference>
<organism evidence="5 6">
    <name type="scientific">Stachybotrys elegans</name>
    <dbReference type="NCBI Taxonomy" id="80388"/>
    <lineage>
        <taxon>Eukaryota</taxon>
        <taxon>Fungi</taxon>
        <taxon>Dikarya</taxon>
        <taxon>Ascomycota</taxon>
        <taxon>Pezizomycotina</taxon>
        <taxon>Sordariomycetes</taxon>
        <taxon>Hypocreomycetidae</taxon>
        <taxon>Hypocreales</taxon>
        <taxon>Stachybotryaceae</taxon>
        <taxon>Stachybotrys</taxon>
    </lineage>
</organism>
<dbReference type="Gene3D" id="3.20.20.140">
    <property type="entry name" value="Metal-dependent hydrolases"/>
    <property type="match status" value="1"/>
</dbReference>
<dbReference type="PANTHER" id="PTHR43114:SF7">
    <property type="entry name" value="ADENOSINE DEAMINASE DOMAIN-CONTAINING PROTEIN"/>
    <property type="match status" value="1"/>
</dbReference>
<dbReference type="InterPro" id="IPR001365">
    <property type="entry name" value="A_deaminase_dom"/>
</dbReference>
<comment type="cofactor">
    <cofactor evidence="1">
        <name>Zn(2+)</name>
        <dbReference type="ChEBI" id="CHEBI:29105"/>
    </cofactor>
</comment>
<dbReference type="InterPro" id="IPR006330">
    <property type="entry name" value="Ado/ade_deaminase"/>
</dbReference>
<evidence type="ECO:0000256" key="2">
    <source>
        <dbReference type="ARBA" id="ARBA00022723"/>
    </source>
</evidence>
<dbReference type="NCBIfam" id="TIGR01430">
    <property type="entry name" value="aden_deam"/>
    <property type="match status" value="1"/>
</dbReference>
<evidence type="ECO:0000259" key="4">
    <source>
        <dbReference type="Pfam" id="PF00962"/>
    </source>
</evidence>
<evidence type="ECO:0000313" key="6">
    <source>
        <dbReference type="Proteomes" id="UP000813444"/>
    </source>
</evidence>
<dbReference type="GO" id="GO:0043103">
    <property type="term" value="P:hypoxanthine salvage"/>
    <property type="evidence" value="ECO:0007669"/>
    <property type="project" value="TreeGrafter"/>
</dbReference>
<dbReference type="PANTHER" id="PTHR43114">
    <property type="entry name" value="ADENINE DEAMINASE"/>
    <property type="match status" value="1"/>
</dbReference>
<dbReference type="GO" id="GO:0000034">
    <property type="term" value="F:adenine deaminase activity"/>
    <property type="evidence" value="ECO:0007669"/>
    <property type="project" value="TreeGrafter"/>
</dbReference>
<evidence type="ECO:0000256" key="3">
    <source>
        <dbReference type="ARBA" id="ARBA00022801"/>
    </source>
</evidence>
<keyword evidence="2" id="KW-0479">Metal-binding</keyword>
<dbReference type="Proteomes" id="UP000813444">
    <property type="component" value="Unassembled WGS sequence"/>
</dbReference>
<proteinExistence type="predicted"/>
<comment type="caution">
    <text evidence="5">The sequence shown here is derived from an EMBL/GenBank/DDBJ whole genome shotgun (WGS) entry which is preliminary data.</text>
</comment>
<dbReference type="OrthoDB" id="272271at2759"/>
<sequence length="366" mass="41573">MSIKVGQLSQAARLALRDEFTRSTNRLLFDVPKVELHVHIEGTLTPALRWKLAQRHGLKIQLGDNPREFSSLADLEDAHDSIPVTFFQGYYSGFEVLRTREDFFELAMSYFERAAAMNVRYCEPFFDAQGHTRRGVAWSDMMEGFREAQQKAARELNVCTSWTMCFLRDSSPESAMEHYGAALAYKDMIVGFGLDSNEYNRPPRLFAEVFALARKDGFRVTAHCDVGQRDTHDNIRQVAAEIGADRIDHGLNAADRPELVALVAQRGLGLTLCPWAYLRRETFASIGERMRALIEAGIRVCVSCDSPVYTDSAWIVHNLLLTQRMCGFTDEEMVGIVRGSVGMIWAPEEVKRRILDEIDTFMDNRK</sequence>